<keyword evidence="1" id="KW-0812">Transmembrane</keyword>
<gene>
    <name evidence="2" type="ORF">ACFQEU_04590</name>
</gene>
<proteinExistence type="predicted"/>
<feature type="transmembrane region" description="Helical" evidence="1">
    <location>
        <begin position="73"/>
        <end position="94"/>
    </location>
</feature>
<dbReference type="InterPro" id="IPR055943">
    <property type="entry name" value="DUF7521"/>
</dbReference>
<feature type="transmembrane region" description="Helical" evidence="1">
    <location>
        <begin position="12"/>
        <end position="34"/>
    </location>
</feature>
<protein>
    <submittedName>
        <fullName evidence="2">Uncharacterized protein</fullName>
    </submittedName>
</protein>
<dbReference type="EMBL" id="JBHSWW010000038">
    <property type="protein sequence ID" value="MFC6752744.1"/>
    <property type="molecule type" value="Genomic_DNA"/>
</dbReference>
<keyword evidence="1" id="KW-0472">Membrane</keyword>
<keyword evidence="1" id="KW-1133">Transmembrane helix</keyword>
<dbReference type="Proteomes" id="UP001596442">
    <property type="component" value="Unassembled WGS sequence"/>
</dbReference>
<accession>A0ABD5S8J8</accession>
<name>A0ABD5S8J8_9EURY</name>
<evidence type="ECO:0000256" key="1">
    <source>
        <dbReference type="SAM" id="Phobius"/>
    </source>
</evidence>
<evidence type="ECO:0000313" key="3">
    <source>
        <dbReference type="Proteomes" id="UP001596442"/>
    </source>
</evidence>
<comment type="caution">
    <text evidence="2">The sequence shown here is derived from an EMBL/GenBank/DDBJ whole genome shotgun (WGS) entry which is preliminary data.</text>
</comment>
<dbReference type="RefSeq" id="WP_379779724.1">
    <property type="nucleotide sequence ID" value="NZ_JBHSWW010000038.1"/>
</dbReference>
<evidence type="ECO:0000313" key="2">
    <source>
        <dbReference type="EMBL" id="MFC6752744.1"/>
    </source>
</evidence>
<organism evidence="2 3">
    <name type="scientific">Halorubrum tibetense</name>
    <dbReference type="NCBI Taxonomy" id="175631"/>
    <lineage>
        <taxon>Archaea</taxon>
        <taxon>Methanobacteriati</taxon>
        <taxon>Methanobacteriota</taxon>
        <taxon>Stenosarchaea group</taxon>
        <taxon>Halobacteria</taxon>
        <taxon>Halobacteriales</taxon>
        <taxon>Haloferacaceae</taxon>
        <taxon>Halorubrum</taxon>
    </lineage>
</organism>
<feature type="transmembrane region" description="Helical" evidence="1">
    <location>
        <begin position="41"/>
        <end position="61"/>
    </location>
</feature>
<dbReference type="AlphaFoldDB" id="A0ABD5S8J8"/>
<dbReference type="Pfam" id="PF24365">
    <property type="entry name" value="DUF7521"/>
    <property type="match status" value="1"/>
</dbReference>
<keyword evidence="3" id="KW-1185">Reference proteome</keyword>
<reference evidence="2 3" key="1">
    <citation type="journal article" date="2019" name="Int. J. Syst. Evol. Microbiol.">
        <title>The Global Catalogue of Microorganisms (GCM) 10K type strain sequencing project: providing services to taxonomists for standard genome sequencing and annotation.</title>
        <authorList>
            <consortium name="The Broad Institute Genomics Platform"/>
            <consortium name="The Broad Institute Genome Sequencing Center for Infectious Disease"/>
            <person name="Wu L."/>
            <person name="Ma J."/>
        </authorList>
    </citation>
    <scope>NUCLEOTIDE SEQUENCE [LARGE SCALE GENOMIC DNA]</scope>
    <source>
        <strain evidence="2 3">CGMCC 1.3239</strain>
    </source>
</reference>
<sequence>MIDAALGGGLLAFGLTATSTVLGVAIGILGLIAYRRSGERPMLYVGTGFVLVFWTPLLSLVGTAVLPARSMMAAGYALQGVQIVGLCCILYGLWTPRS</sequence>